<proteinExistence type="predicted"/>
<evidence type="ECO:0000313" key="2">
    <source>
        <dbReference type="EMBL" id="AHD23580.1"/>
    </source>
</evidence>
<dbReference type="HOGENOM" id="CLU_3204583_0_0_11"/>
<gene>
    <name evidence="2" type="ORF">Y013_03110</name>
</gene>
<name>V9XNL8_9NOCA</name>
<dbReference type="Proteomes" id="UP000018781">
    <property type="component" value="Chromosome"/>
</dbReference>
<dbReference type="KEGG" id="rpy:Y013_03110"/>
<organism evidence="2 3">
    <name type="scientific">Rhodococcus pyridinivorans SB3094</name>
    <dbReference type="NCBI Taxonomy" id="1435356"/>
    <lineage>
        <taxon>Bacteria</taxon>
        <taxon>Bacillati</taxon>
        <taxon>Actinomycetota</taxon>
        <taxon>Actinomycetes</taxon>
        <taxon>Mycobacteriales</taxon>
        <taxon>Nocardiaceae</taxon>
        <taxon>Rhodococcus</taxon>
    </lineage>
</organism>
<evidence type="ECO:0000313" key="3">
    <source>
        <dbReference type="Proteomes" id="UP000018781"/>
    </source>
</evidence>
<evidence type="ECO:0000256" key="1">
    <source>
        <dbReference type="SAM" id="MobiDB-lite"/>
    </source>
</evidence>
<dbReference type="AlphaFoldDB" id="V9XNL8"/>
<reference evidence="2 3" key="1">
    <citation type="journal article" date="2014" name="Genome Announc.">
        <title>Complete Genome of Rhodococcus pyridinivorans SB3094, a Methyl-Ethyl-Ketone-Degrading Bacterium Used for Bioaugmentation.</title>
        <authorList>
            <person name="Dueholm M.S."/>
            <person name="Albertsen M."/>
            <person name="D'Imperio S."/>
            <person name="Tale V.P."/>
            <person name="Lewis D."/>
            <person name="Nielsen P.H."/>
            <person name="Nielsen J.L."/>
        </authorList>
    </citation>
    <scope>NUCLEOTIDE SEQUENCE [LARGE SCALE GENOMIC DNA]</scope>
    <source>
        <strain evidence="2 3">SB3094</strain>
    </source>
</reference>
<sequence length="45" mass="5081">MGEPEHSHRLLLGNDVEIRHASSQQRVSLTEVVGDVEAGDQRRDR</sequence>
<protein>
    <submittedName>
        <fullName evidence="2">Uncharacterized protein</fullName>
    </submittedName>
</protein>
<dbReference type="EMBL" id="CP006996">
    <property type="protein sequence ID" value="AHD23580.1"/>
    <property type="molecule type" value="Genomic_DNA"/>
</dbReference>
<feature type="region of interest" description="Disordered" evidence="1">
    <location>
        <begin position="22"/>
        <end position="45"/>
    </location>
</feature>
<accession>V9XNL8</accession>